<keyword evidence="3" id="KW-1185">Reference proteome</keyword>
<evidence type="ECO:0000313" key="3">
    <source>
        <dbReference type="Proteomes" id="UP000192578"/>
    </source>
</evidence>
<dbReference type="AlphaFoldDB" id="A0A9X6NLZ9"/>
<gene>
    <name evidence="2" type="ORF">BV898_19626</name>
</gene>
<dbReference type="Proteomes" id="UP000192578">
    <property type="component" value="Unassembled WGS sequence"/>
</dbReference>
<keyword evidence="1" id="KW-0732">Signal</keyword>
<feature type="signal peptide" evidence="1">
    <location>
        <begin position="1"/>
        <end position="17"/>
    </location>
</feature>
<sequence>MRLLLILLVGIIAAVSSNNVPILRKQLDEALDKVADLTRQLNGIIGILEDTPASCSKQCPNYPLIDMNQVVEVTGPDCPPACRFQRRLVSLDFAASQRTLPGRCLAA</sequence>
<comment type="caution">
    <text evidence="2">The sequence shown here is derived from an EMBL/GenBank/DDBJ whole genome shotgun (WGS) entry which is preliminary data.</text>
</comment>
<name>A0A9X6NLZ9_HYPEX</name>
<protein>
    <recommendedName>
        <fullName evidence="4">Kazal-like domain-containing protein</fullName>
    </recommendedName>
</protein>
<evidence type="ECO:0008006" key="4">
    <source>
        <dbReference type="Google" id="ProtNLM"/>
    </source>
</evidence>
<proteinExistence type="predicted"/>
<reference evidence="3" key="1">
    <citation type="submission" date="2017-01" db="EMBL/GenBank/DDBJ databases">
        <title>Comparative genomics of anhydrobiosis in the tardigrade Hypsibius dujardini.</title>
        <authorList>
            <person name="Yoshida Y."/>
            <person name="Koutsovoulos G."/>
            <person name="Laetsch D."/>
            <person name="Stevens L."/>
            <person name="Kumar S."/>
            <person name="Horikawa D."/>
            <person name="Ishino K."/>
            <person name="Komine S."/>
            <person name="Tomita M."/>
            <person name="Blaxter M."/>
            <person name="Arakawa K."/>
        </authorList>
    </citation>
    <scope>NUCLEOTIDE SEQUENCE [LARGE SCALE GENOMIC DNA]</scope>
    <source>
        <strain evidence="3">Z151</strain>
    </source>
</reference>
<evidence type="ECO:0000256" key="1">
    <source>
        <dbReference type="SAM" id="SignalP"/>
    </source>
</evidence>
<organism evidence="2 3">
    <name type="scientific">Hypsibius exemplaris</name>
    <name type="common">Freshwater tardigrade</name>
    <dbReference type="NCBI Taxonomy" id="2072580"/>
    <lineage>
        <taxon>Eukaryota</taxon>
        <taxon>Metazoa</taxon>
        <taxon>Ecdysozoa</taxon>
        <taxon>Tardigrada</taxon>
        <taxon>Eutardigrada</taxon>
        <taxon>Parachela</taxon>
        <taxon>Hypsibioidea</taxon>
        <taxon>Hypsibiidae</taxon>
        <taxon>Hypsibius</taxon>
    </lineage>
</organism>
<accession>A0A9X6NLZ9</accession>
<evidence type="ECO:0000313" key="2">
    <source>
        <dbReference type="EMBL" id="OWA55238.1"/>
    </source>
</evidence>
<dbReference type="EMBL" id="MTYJ01000598">
    <property type="protein sequence ID" value="OWA55238.1"/>
    <property type="molecule type" value="Genomic_DNA"/>
</dbReference>
<feature type="chain" id="PRO_5040961035" description="Kazal-like domain-containing protein" evidence="1">
    <location>
        <begin position="18"/>
        <end position="107"/>
    </location>
</feature>